<dbReference type="STRING" id="416944.SAMN05421548_102113"/>
<keyword evidence="17" id="KW-1185">Reference proteome</keyword>
<evidence type="ECO:0000259" key="14">
    <source>
        <dbReference type="Pfam" id="PF00593"/>
    </source>
</evidence>
<dbReference type="PANTHER" id="PTHR32552">
    <property type="entry name" value="FERRICHROME IRON RECEPTOR-RELATED"/>
    <property type="match status" value="1"/>
</dbReference>
<evidence type="ECO:0000256" key="5">
    <source>
        <dbReference type="ARBA" id="ARBA00022692"/>
    </source>
</evidence>
<evidence type="ECO:0000256" key="3">
    <source>
        <dbReference type="ARBA" id="ARBA00022452"/>
    </source>
</evidence>
<feature type="domain" description="TonB-dependent receptor plug" evidence="15">
    <location>
        <begin position="119"/>
        <end position="228"/>
    </location>
</feature>
<name>A0A1G6HB34_9BURK</name>
<evidence type="ECO:0000256" key="10">
    <source>
        <dbReference type="ARBA" id="ARBA00023237"/>
    </source>
</evidence>
<evidence type="ECO:0000256" key="7">
    <source>
        <dbReference type="ARBA" id="ARBA00023065"/>
    </source>
</evidence>
<dbReference type="PROSITE" id="PS52016">
    <property type="entry name" value="TONB_DEPENDENT_REC_3"/>
    <property type="match status" value="1"/>
</dbReference>
<dbReference type="GO" id="GO:0006826">
    <property type="term" value="P:iron ion transport"/>
    <property type="evidence" value="ECO:0007669"/>
    <property type="project" value="UniProtKB-KW"/>
</dbReference>
<evidence type="ECO:0000256" key="13">
    <source>
        <dbReference type="SAM" id="MobiDB-lite"/>
    </source>
</evidence>
<gene>
    <name evidence="16" type="ORF">SAMN05421548_102113</name>
</gene>
<dbReference type="SUPFAM" id="SSF56935">
    <property type="entry name" value="Porins"/>
    <property type="match status" value="1"/>
</dbReference>
<dbReference type="InterPro" id="IPR036942">
    <property type="entry name" value="Beta-barrel_TonB_sf"/>
</dbReference>
<organism evidence="16 17">
    <name type="scientific">Paraburkholderia lycopersici</name>
    <dbReference type="NCBI Taxonomy" id="416944"/>
    <lineage>
        <taxon>Bacteria</taxon>
        <taxon>Pseudomonadati</taxon>
        <taxon>Pseudomonadota</taxon>
        <taxon>Betaproteobacteria</taxon>
        <taxon>Burkholderiales</taxon>
        <taxon>Burkholderiaceae</taxon>
        <taxon>Paraburkholderia</taxon>
    </lineage>
</organism>
<feature type="compositionally biased region" description="Low complexity" evidence="13">
    <location>
        <begin position="82"/>
        <end position="98"/>
    </location>
</feature>
<keyword evidence="4" id="KW-0410">Iron transport</keyword>
<comment type="subcellular location">
    <subcellularLocation>
        <location evidence="1 11">Cell outer membrane</location>
        <topology evidence="1 11">Multi-pass membrane protein</topology>
    </subcellularLocation>
</comment>
<evidence type="ECO:0000256" key="11">
    <source>
        <dbReference type="PROSITE-ProRule" id="PRU01360"/>
    </source>
</evidence>
<reference evidence="17" key="1">
    <citation type="submission" date="2016-09" db="EMBL/GenBank/DDBJ databases">
        <authorList>
            <person name="Varghese N."/>
            <person name="Submissions S."/>
        </authorList>
    </citation>
    <scope>NUCLEOTIDE SEQUENCE [LARGE SCALE GENOMIC DNA]</scope>
    <source>
        <strain evidence="17">TNe-862</strain>
    </source>
</reference>
<evidence type="ECO:0000256" key="2">
    <source>
        <dbReference type="ARBA" id="ARBA00022448"/>
    </source>
</evidence>
<protein>
    <submittedName>
        <fullName evidence="16">Iron complex outermembrane recepter protein</fullName>
    </submittedName>
</protein>
<keyword evidence="3 11" id="KW-1134">Transmembrane beta strand</keyword>
<evidence type="ECO:0000259" key="15">
    <source>
        <dbReference type="Pfam" id="PF07715"/>
    </source>
</evidence>
<evidence type="ECO:0000313" key="16">
    <source>
        <dbReference type="EMBL" id="SDB91298.1"/>
    </source>
</evidence>
<dbReference type="InterPro" id="IPR000531">
    <property type="entry name" value="Beta-barrel_TonB"/>
</dbReference>
<evidence type="ECO:0000256" key="1">
    <source>
        <dbReference type="ARBA" id="ARBA00004571"/>
    </source>
</evidence>
<dbReference type="AlphaFoldDB" id="A0A1G6HB34"/>
<dbReference type="EMBL" id="FMYQ01000002">
    <property type="protein sequence ID" value="SDB91298.1"/>
    <property type="molecule type" value="Genomic_DNA"/>
</dbReference>
<evidence type="ECO:0000256" key="4">
    <source>
        <dbReference type="ARBA" id="ARBA00022496"/>
    </source>
</evidence>
<evidence type="ECO:0000256" key="9">
    <source>
        <dbReference type="ARBA" id="ARBA00023136"/>
    </source>
</evidence>
<dbReference type="PANTHER" id="PTHR32552:SF81">
    <property type="entry name" value="TONB-DEPENDENT OUTER MEMBRANE RECEPTOR"/>
    <property type="match status" value="1"/>
</dbReference>
<sequence>MGNESDNDNFLGKLVQVKYDLQPGSRLKNWPVDAATGLRPTHRLTHIALVTLLFAYSLVGHAQTGAQAATVPSGENADVKSAPAATAPKRAARATAKADTAPKQLGAVTVTAQRREQKIQDVPVPITVISGDYMEQGNIHNSNDIARLVPNFSAQSSGGLTSKPRWFLRGIGSNDPSVNLEGPIGIYQDDVFIALASSQVFPIYDQQRVEVLRGPQGTLWGKNTTGGAVNFISQKPTFDYDGYAKLGIANYGTRQIEAAVGGPIKEDALAGRVAFRCDETSGYAHNNYTGKNQPDYSDCGGRVQLLALVSSNFSALVNAHFARYSGTASPSYPIGINAGGADNYGFIPSYGANPQIGDPFYAGYSNVTNDTAGASVTLNYQIGRLKLTSISAIETAHDDILQQPGTPPSPRVPNQSGTYSHTDFRQLSQELRLASPQTDRLNWLIGYMYFDSSLDYQSVSATIAPSTRTAYLSQPLHQADQSNAFFGSATFNLTNRAALTGGVRYTRETKTVQESRLASGAAGSVVFNNPGTWWPLSAVGSSTLSSTSLGASDSWSQTTFDLTPQYKLSEDALVYGRFATGFRSGGFNPSIVVANGVASIPVAQPETLTDYELGIKTAWFDKRLILNAAIFDYQLKNLQLNVQTPNPAGIPNQTTSTLQNAANGKIQGLEFELQALPTNNLRLWAGLGFLNAHYTNFVTYQGTQQVDASGNSFYRTPHTTITAGLDYRVPVPEPVGGSLLFSTDWSYRSGIYYNAVIQNDPVQKEGGYTLGNVSLTYSAPSKKWDVTVYVNNVLNKSYVILSQVAANGAYPTALGEPRYVGVNGTFRW</sequence>
<keyword evidence="6" id="KW-0408">Iron</keyword>
<dbReference type="Proteomes" id="UP000198908">
    <property type="component" value="Unassembled WGS sequence"/>
</dbReference>
<dbReference type="Pfam" id="PF00593">
    <property type="entry name" value="TonB_dep_Rec_b-barrel"/>
    <property type="match status" value="1"/>
</dbReference>
<comment type="similarity">
    <text evidence="11 12">Belongs to the TonB-dependent receptor family.</text>
</comment>
<keyword evidence="5 11" id="KW-0812">Transmembrane</keyword>
<accession>A0A1G6HB34</accession>
<feature type="domain" description="TonB-dependent receptor-like beta-barrel" evidence="14">
    <location>
        <begin position="341"/>
        <end position="793"/>
    </location>
</feature>
<keyword evidence="10 11" id="KW-0998">Cell outer membrane</keyword>
<evidence type="ECO:0000313" key="17">
    <source>
        <dbReference type="Proteomes" id="UP000198908"/>
    </source>
</evidence>
<proteinExistence type="inferred from homology"/>
<keyword evidence="8 12" id="KW-0798">TonB box</keyword>
<dbReference type="Gene3D" id="2.40.170.20">
    <property type="entry name" value="TonB-dependent receptor, beta-barrel domain"/>
    <property type="match status" value="1"/>
</dbReference>
<evidence type="ECO:0000256" key="12">
    <source>
        <dbReference type="RuleBase" id="RU003357"/>
    </source>
</evidence>
<dbReference type="GO" id="GO:0009279">
    <property type="term" value="C:cell outer membrane"/>
    <property type="evidence" value="ECO:0007669"/>
    <property type="project" value="UniProtKB-SubCell"/>
</dbReference>
<keyword evidence="7" id="KW-0406">Ion transport</keyword>
<evidence type="ECO:0000256" key="6">
    <source>
        <dbReference type="ARBA" id="ARBA00023004"/>
    </source>
</evidence>
<keyword evidence="2 11" id="KW-0813">Transport</keyword>
<feature type="region of interest" description="Disordered" evidence="13">
    <location>
        <begin position="67"/>
        <end position="98"/>
    </location>
</feature>
<evidence type="ECO:0000256" key="8">
    <source>
        <dbReference type="ARBA" id="ARBA00023077"/>
    </source>
</evidence>
<dbReference type="InterPro" id="IPR012910">
    <property type="entry name" value="Plug_dom"/>
</dbReference>
<keyword evidence="9 11" id="KW-0472">Membrane</keyword>
<dbReference type="InterPro" id="IPR039426">
    <property type="entry name" value="TonB-dep_rcpt-like"/>
</dbReference>
<dbReference type="Pfam" id="PF07715">
    <property type="entry name" value="Plug"/>
    <property type="match status" value="1"/>
</dbReference>